<comment type="caution">
    <text evidence="2">The sequence shown here is derived from an EMBL/GenBank/DDBJ whole genome shotgun (WGS) entry which is preliminary data.</text>
</comment>
<feature type="chain" id="PRO_5044896292" evidence="1">
    <location>
        <begin position="26"/>
        <end position="144"/>
    </location>
</feature>
<dbReference type="EMBL" id="CAUOFW020001225">
    <property type="protein sequence ID" value="CAK9142484.1"/>
    <property type="molecule type" value="Genomic_DNA"/>
</dbReference>
<reference evidence="2 3" key="1">
    <citation type="submission" date="2024-02" db="EMBL/GenBank/DDBJ databases">
        <authorList>
            <person name="Vignale AGUSTIN F."/>
            <person name="Sosa J E."/>
            <person name="Modenutti C."/>
        </authorList>
    </citation>
    <scope>NUCLEOTIDE SEQUENCE [LARGE SCALE GENOMIC DNA]</scope>
</reference>
<keyword evidence="1" id="KW-0732">Signal</keyword>
<dbReference type="PANTHER" id="PTHR36313">
    <property type="entry name" value="ROOT MERISTEM GROWTH FACTOR 2"/>
    <property type="match status" value="1"/>
</dbReference>
<gene>
    <name evidence="2" type="ORF">ILEXP_LOCUS10164</name>
</gene>
<name>A0ABC8RC08_9AQUA</name>
<dbReference type="PANTHER" id="PTHR36313:SF1">
    <property type="entry name" value="PROTEIN GOLVEN 11-RELATED"/>
    <property type="match status" value="1"/>
</dbReference>
<evidence type="ECO:0000313" key="2">
    <source>
        <dbReference type="EMBL" id="CAK9142484.1"/>
    </source>
</evidence>
<accession>A0ABC8RC08</accession>
<sequence length="144" mass="15455">MGMVKPTKLTSLLLLLFFITGRLYTALQQGGNVAAKGCNAISREDQALLDDVLAATTGRETWLRGRKMALGDVKRLDKVKRNGATGGTAKISSATLGGGGYLSLDVEGQQSHRSLLSKEMDVAGFVPFGTADYNEPRYHPPKNN</sequence>
<dbReference type="Proteomes" id="UP001642360">
    <property type="component" value="Unassembled WGS sequence"/>
</dbReference>
<feature type="signal peptide" evidence="1">
    <location>
        <begin position="1"/>
        <end position="25"/>
    </location>
</feature>
<evidence type="ECO:0000256" key="1">
    <source>
        <dbReference type="SAM" id="SignalP"/>
    </source>
</evidence>
<evidence type="ECO:0000313" key="3">
    <source>
        <dbReference type="Proteomes" id="UP001642360"/>
    </source>
</evidence>
<proteinExistence type="predicted"/>
<dbReference type="InterPro" id="IPR038804">
    <property type="entry name" value="RGF3"/>
</dbReference>
<protein>
    <submittedName>
        <fullName evidence="2">Uncharacterized protein</fullName>
    </submittedName>
</protein>
<organism evidence="2 3">
    <name type="scientific">Ilex paraguariensis</name>
    <name type="common">yerba mate</name>
    <dbReference type="NCBI Taxonomy" id="185542"/>
    <lineage>
        <taxon>Eukaryota</taxon>
        <taxon>Viridiplantae</taxon>
        <taxon>Streptophyta</taxon>
        <taxon>Embryophyta</taxon>
        <taxon>Tracheophyta</taxon>
        <taxon>Spermatophyta</taxon>
        <taxon>Magnoliopsida</taxon>
        <taxon>eudicotyledons</taxon>
        <taxon>Gunneridae</taxon>
        <taxon>Pentapetalae</taxon>
        <taxon>asterids</taxon>
        <taxon>campanulids</taxon>
        <taxon>Aquifoliales</taxon>
        <taxon>Aquifoliaceae</taxon>
        <taxon>Ilex</taxon>
    </lineage>
</organism>
<dbReference type="AlphaFoldDB" id="A0ABC8RC08"/>
<keyword evidence="3" id="KW-1185">Reference proteome</keyword>